<evidence type="ECO:0000313" key="3">
    <source>
        <dbReference type="EMBL" id="KAF9585533.1"/>
    </source>
</evidence>
<keyword evidence="2" id="KW-0472">Membrane</keyword>
<proteinExistence type="predicted"/>
<sequence length="567" mass="62209">MKSSDASNSSSNTAIASSGCQELDASLSNPSSGDRPGPYASNQPVISLDRQYTQASSSLTPKILRQRPPVPRIIIPDGESINISTPPSTPREEYISRLSSSPAFHTTVGTDATNSSSIMRGRLWYNSLKQIRNRLFPQGSNAAYPSGAWAFSDDEDDDEFMSRTPGRLFSKERWRHLLLSRAGLKKTSKFATSTILGTIMIIALALTAVGQLKSRARATEPVPETLVGLIMDAQIVLIKDSSELEVAFNNKNIRTKVGASQTKDTQPIPWAPIADTEEKYRENPNAFGIALPNNWPALCNSCIEISRNQFVYKTTVRLLGDLEACLDHSKPNPPMTTNIQVNSFATQLSGSVPSMMPASSSGVAVASREHTRPILSKEPDQQMKVDKESLLSAENSFALDGTNVISPMWLNQAEGSLTAATPSTTVPFTTFKSATSFVSNIELSKESEILNGVEKDHPLSRRRHKFGRRLVKRIKAAATEVLTSTPNEKDTTPIQQPNPTITSAFMTTTTPRPESTPNPVDFWSTQDLPLLMVDPLTFMNLTTFDSTTALQNMDRLLIHFRFVECPN</sequence>
<dbReference type="Proteomes" id="UP000780801">
    <property type="component" value="Unassembled WGS sequence"/>
</dbReference>
<dbReference type="OrthoDB" id="2410246at2759"/>
<organism evidence="3 4">
    <name type="scientific">Lunasporangiospora selenospora</name>
    <dbReference type="NCBI Taxonomy" id="979761"/>
    <lineage>
        <taxon>Eukaryota</taxon>
        <taxon>Fungi</taxon>
        <taxon>Fungi incertae sedis</taxon>
        <taxon>Mucoromycota</taxon>
        <taxon>Mortierellomycotina</taxon>
        <taxon>Mortierellomycetes</taxon>
        <taxon>Mortierellales</taxon>
        <taxon>Mortierellaceae</taxon>
        <taxon>Lunasporangiospora</taxon>
    </lineage>
</organism>
<dbReference type="PROSITE" id="PS51257">
    <property type="entry name" value="PROKAR_LIPOPROTEIN"/>
    <property type="match status" value="1"/>
</dbReference>
<accession>A0A9P6KHX9</accession>
<evidence type="ECO:0000256" key="1">
    <source>
        <dbReference type="SAM" id="MobiDB-lite"/>
    </source>
</evidence>
<dbReference type="AlphaFoldDB" id="A0A9P6KHX9"/>
<feature type="transmembrane region" description="Helical" evidence="2">
    <location>
        <begin position="190"/>
        <end position="209"/>
    </location>
</feature>
<keyword evidence="2" id="KW-1133">Transmembrane helix</keyword>
<comment type="caution">
    <text evidence="3">The sequence shown here is derived from an EMBL/GenBank/DDBJ whole genome shotgun (WGS) entry which is preliminary data.</text>
</comment>
<gene>
    <name evidence="3" type="ORF">BGW38_001934</name>
</gene>
<evidence type="ECO:0000313" key="4">
    <source>
        <dbReference type="Proteomes" id="UP000780801"/>
    </source>
</evidence>
<feature type="compositionally biased region" description="Low complexity" evidence="1">
    <location>
        <begin position="1"/>
        <end position="18"/>
    </location>
</feature>
<keyword evidence="2" id="KW-0812">Transmembrane</keyword>
<dbReference type="EMBL" id="JAABOA010000164">
    <property type="protein sequence ID" value="KAF9585533.1"/>
    <property type="molecule type" value="Genomic_DNA"/>
</dbReference>
<feature type="region of interest" description="Disordered" evidence="1">
    <location>
        <begin position="1"/>
        <end position="43"/>
    </location>
</feature>
<evidence type="ECO:0000256" key="2">
    <source>
        <dbReference type="SAM" id="Phobius"/>
    </source>
</evidence>
<keyword evidence="4" id="KW-1185">Reference proteome</keyword>
<feature type="region of interest" description="Disordered" evidence="1">
    <location>
        <begin position="57"/>
        <end position="93"/>
    </location>
</feature>
<name>A0A9P6KHX9_9FUNG</name>
<reference evidence="3" key="1">
    <citation type="journal article" date="2020" name="Fungal Divers.">
        <title>Resolving the Mortierellaceae phylogeny through synthesis of multi-gene phylogenetics and phylogenomics.</title>
        <authorList>
            <person name="Vandepol N."/>
            <person name="Liber J."/>
            <person name="Desiro A."/>
            <person name="Na H."/>
            <person name="Kennedy M."/>
            <person name="Barry K."/>
            <person name="Grigoriev I.V."/>
            <person name="Miller A.N."/>
            <person name="O'Donnell K."/>
            <person name="Stajich J.E."/>
            <person name="Bonito G."/>
        </authorList>
    </citation>
    <scope>NUCLEOTIDE SEQUENCE</scope>
    <source>
        <strain evidence="3">KOD1015</strain>
    </source>
</reference>
<protein>
    <submittedName>
        <fullName evidence="3">Uncharacterized protein</fullName>
    </submittedName>
</protein>